<keyword evidence="2" id="KW-0862">Zinc</keyword>
<dbReference type="Pfam" id="PF08240">
    <property type="entry name" value="ADH_N"/>
    <property type="match status" value="1"/>
</dbReference>
<dbReference type="AlphaFoldDB" id="A0AA36BUZ2"/>
<keyword evidence="3" id="KW-0560">Oxidoreductase</keyword>
<dbReference type="InterPro" id="IPR020843">
    <property type="entry name" value="ER"/>
</dbReference>
<dbReference type="SUPFAM" id="SSF51735">
    <property type="entry name" value="NAD(P)-binding Rossmann-fold domains"/>
    <property type="match status" value="1"/>
</dbReference>
<dbReference type="Pfam" id="PF00107">
    <property type="entry name" value="ADH_zinc_N"/>
    <property type="match status" value="1"/>
</dbReference>
<sequence length="419" mass="46007">MKESTTTNYHDTTERKTTEANIKNRTGCSYISVRRSFAVKMSKSASPQSCADEIPCTSKCCRMLQTFKFLAMPQLEVLSNNEMNLNRNLGLLQASVSSILQQPEVPKGGALVKVCFAGACYSEGHVRRKGYRPRFPGYEISGIIYEVCNSLPNRNLNPGDRIILYPDEEIADSGYTEFLPISDVSKIYQIPSNMSLAVAAMIPGGGLTGFSAVLKAKPHIEKLAEVKPIVNVLVVGAGGLGLWTLRMAEYLLGEHNTNVRVFVADSNIDRLLTAQDHGCYDIIHWNEEDHEEYICERTIEACHGGLDVVIDFVSSRRTMNRSLQVLNREGLIIVGGSSVTEMSINLNVLSAKQQSITSIPKGSPEELAELVQCVASGRVSPPTYAVFPVENANQVFEDLTLARITGRAVLRLGNTNVDN</sequence>
<dbReference type="PANTHER" id="PTHR43401:SF2">
    <property type="entry name" value="L-THREONINE 3-DEHYDROGENASE"/>
    <property type="match status" value="1"/>
</dbReference>
<proteinExistence type="predicted"/>
<dbReference type="InterPro" id="IPR013149">
    <property type="entry name" value="ADH-like_C"/>
</dbReference>
<organism evidence="5 6">
    <name type="scientific">Octopus vulgaris</name>
    <name type="common">Common octopus</name>
    <dbReference type="NCBI Taxonomy" id="6645"/>
    <lineage>
        <taxon>Eukaryota</taxon>
        <taxon>Metazoa</taxon>
        <taxon>Spiralia</taxon>
        <taxon>Lophotrochozoa</taxon>
        <taxon>Mollusca</taxon>
        <taxon>Cephalopoda</taxon>
        <taxon>Coleoidea</taxon>
        <taxon>Octopodiformes</taxon>
        <taxon>Octopoda</taxon>
        <taxon>Incirrata</taxon>
        <taxon>Octopodidae</taxon>
        <taxon>Octopus</taxon>
    </lineage>
</organism>
<dbReference type="Gene3D" id="3.90.180.10">
    <property type="entry name" value="Medium-chain alcohol dehydrogenases, catalytic domain"/>
    <property type="match status" value="1"/>
</dbReference>
<dbReference type="SUPFAM" id="SSF50129">
    <property type="entry name" value="GroES-like"/>
    <property type="match status" value="1"/>
</dbReference>
<dbReference type="InterPro" id="IPR050129">
    <property type="entry name" value="Zn_alcohol_dh"/>
</dbReference>
<evidence type="ECO:0000256" key="3">
    <source>
        <dbReference type="ARBA" id="ARBA00023002"/>
    </source>
</evidence>
<dbReference type="EMBL" id="OX597838">
    <property type="protein sequence ID" value="CAI9740698.1"/>
    <property type="molecule type" value="Genomic_DNA"/>
</dbReference>
<keyword evidence="6" id="KW-1185">Reference proteome</keyword>
<feature type="domain" description="Enoyl reductase (ER)" evidence="4">
    <location>
        <begin position="87"/>
        <end position="410"/>
    </location>
</feature>
<gene>
    <name evidence="5" type="ORF">OCTVUL_1B026253</name>
</gene>
<dbReference type="GO" id="GO:0016491">
    <property type="term" value="F:oxidoreductase activity"/>
    <property type="evidence" value="ECO:0007669"/>
    <property type="project" value="UniProtKB-KW"/>
</dbReference>
<evidence type="ECO:0000259" key="4">
    <source>
        <dbReference type="SMART" id="SM00829"/>
    </source>
</evidence>
<dbReference type="InterPro" id="IPR013154">
    <property type="entry name" value="ADH-like_N"/>
</dbReference>
<evidence type="ECO:0000313" key="6">
    <source>
        <dbReference type="Proteomes" id="UP001162480"/>
    </source>
</evidence>
<reference evidence="5" key="1">
    <citation type="submission" date="2023-08" db="EMBL/GenBank/DDBJ databases">
        <authorList>
            <person name="Alioto T."/>
            <person name="Alioto T."/>
            <person name="Gomez Garrido J."/>
        </authorList>
    </citation>
    <scope>NUCLEOTIDE SEQUENCE</scope>
</reference>
<keyword evidence="1" id="KW-0479">Metal-binding</keyword>
<evidence type="ECO:0000256" key="1">
    <source>
        <dbReference type="ARBA" id="ARBA00022723"/>
    </source>
</evidence>
<dbReference type="InterPro" id="IPR011032">
    <property type="entry name" value="GroES-like_sf"/>
</dbReference>
<dbReference type="Proteomes" id="UP001162480">
    <property type="component" value="Chromosome 25"/>
</dbReference>
<evidence type="ECO:0000313" key="5">
    <source>
        <dbReference type="EMBL" id="CAI9740698.1"/>
    </source>
</evidence>
<protein>
    <submittedName>
        <fullName evidence="5">Probable quinone oxidoreductase isoform X1</fullName>
    </submittedName>
</protein>
<accession>A0AA36BUZ2</accession>
<name>A0AA36BUZ2_OCTVU</name>
<dbReference type="GO" id="GO:0046872">
    <property type="term" value="F:metal ion binding"/>
    <property type="evidence" value="ECO:0007669"/>
    <property type="project" value="UniProtKB-KW"/>
</dbReference>
<evidence type="ECO:0000256" key="2">
    <source>
        <dbReference type="ARBA" id="ARBA00022833"/>
    </source>
</evidence>
<dbReference type="PANTHER" id="PTHR43401">
    <property type="entry name" value="L-THREONINE 3-DEHYDROGENASE"/>
    <property type="match status" value="1"/>
</dbReference>
<dbReference type="SMART" id="SM00829">
    <property type="entry name" value="PKS_ER"/>
    <property type="match status" value="1"/>
</dbReference>
<dbReference type="InterPro" id="IPR036291">
    <property type="entry name" value="NAD(P)-bd_dom_sf"/>
</dbReference>